<evidence type="ECO:0000256" key="1">
    <source>
        <dbReference type="ARBA" id="ARBA00008842"/>
    </source>
</evidence>
<proteinExistence type="inferred from homology"/>
<dbReference type="GO" id="GO:0032934">
    <property type="term" value="F:sterol binding"/>
    <property type="evidence" value="ECO:0007669"/>
    <property type="project" value="TreeGrafter"/>
</dbReference>
<dbReference type="SUPFAM" id="SSF144000">
    <property type="entry name" value="Oxysterol-binding protein-like"/>
    <property type="match status" value="1"/>
</dbReference>
<dbReference type="GO" id="GO:0016020">
    <property type="term" value="C:membrane"/>
    <property type="evidence" value="ECO:0007669"/>
    <property type="project" value="TreeGrafter"/>
</dbReference>
<evidence type="ECO:0000313" key="2">
    <source>
        <dbReference type="EMBL" id="GAA0174054.1"/>
    </source>
</evidence>
<evidence type="ECO:0000313" key="3">
    <source>
        <dbReference type="Proteomes" id="UP001454036"/>
    </source>
</evidence>
<dbReference type="GO" id="GO:0005829">
    <property type="term" value="C:cytosol"/>
    <property type="evidence" value="ECO:0007669"/>
    <property type="project" value="TreeGrafter"/>
</dbReference>
<dbReference type="EMBL" id="BAABME010042393">
    <property type="protein sequence ID" value="GAA0174054.1"/>
    <property type="molecule type" value="Genomic_DNA"/>
</dbReference>
<dbReference type="PANTHER" id="PTHR10972:SF102">
    <property type="entry name" value="OXYSTEROL-BINDING PROTEIN"/>
    <property type="match status" value="1"/>
</dbReference>
<sequence>MPTIVIRLLPLPSTDWFGNVTISCQESGIRAELCYRGNSFLRRQSVHRAVRGKIYMPLPSKDVFEISGYWDRPYHWRKLKTLIYDAKETLSSLKPSALIDEEGLSPMESTVIWSEVSQAIISRSWDKAREAKTAVEEKQRELARKRKSMGESWTPKHFTARRLGGTAHLYTD</sequence>
<gene>
    <name evidence="2" type="ORF">LIER_43967</name>
</gene>
<name>A0AAV3RE25_LITER</name>
<keyword evidence="3" id="KW-1185">Reference proteome</keyword>
<dbReference type="AlphaFoldDB" id="A0AAV3RE25"/>
<dbReference type="Proteomes" id="UP001454036">
    <property type="component" value="Unassembled WGS sequence"/>
</dbReference>
<protein>
    <submittedName>
        <fullName evidence="2">Transfer/carrier protein</fullName>
    </submittedName>
</protein>
<accession>A0AAV3RE25</accession>
<reference evidence="2 3" key="1">
    <citation type="submission" date="2024-01" db="EMBL/GenBank/DDBJ databases">
        <title>The complete chloroplast genome sequence of Lithospermum erythrorhizon: insights into the phylogenetic relationship among Boraginaceae species and the maternal lineages of purple gromwells.</title>
        <authorList>
            <person name="Okada T."/>
            <person name="Watanabe K."/>
        </authorList>
    </citation>
    <scope>NUCLEOTIDE SEQUENCE [LARGE SCALE GENOMIC DNA]</scope>
</reference>
<dbReference type="InterPro" id="IPR037239">
    <property type="entry name" value="OSBP_sf"/>
</dbReference>
<organism evidence="2 3">
    <name type="scientific">Lithospermum erythrorhizon</name>
    <name type="common">Purple gromwell</name>
    <name type="synonym">Lithospermum officinale var. erythrorhizon</name>
    <dbReference type="NCBI Taxonomy" id="34254"/>
    <lineage>
        <taxon>Eukaryota</taxon>
        <taxon>Viridiplantae</taxon>
        <taxon>Streptophyta</taxon>
        <taxon>Embryophyta</taxon>
        <taxon>Tracheophyta</taxon>
        <taxon>Spermatophyta</taxon>
        <taxon>Magnoliopsida</taxon>
        <taxon>eudicotyledons</taxon>
        <taxon>Gunneridae</taxon>
        <taxon>Pentapetalae</taxon>
        <taxon>asterids</taxon>
        <taxon>lamiids</taxon>
        <taxon>Boraginales</taxon>
        <taxon>Boraginaceae</taxon>
        <taxon>Boraginoideae</taxon>
        <taxon>Lithospermeae</taxon>
        <taxon>Lithospermum</taxon>
    </lineage>
</organism>
<dbReference type="PANTHER" id="PTHR10972">
    <property type="entry name" value="OXYSTEROL-BINDING PROTEIN-RELATED"/>
    <property type="match status" value="1"/>
</dbReference>
<dbReference type="Gene3D" id="3.30.70.3490">
    <property type="match status" value="1"/>
</dbReference>
<dbReference type="FunFam" id="3.30.70.3490:FF:000007">
    <property type="entry name" value="Oxysterol-binding protein-related protein 4B"/>
    <property type="match status" value="1"/>
</dbReference>
<dbReference type="InterPro" id="IPR000648">
    <property type="entry name" value="Oxysterol-bd"/>
</dbReference>
<comment type="caution">
    <text evidence="2">The sequence shown here is derived from an EMBL/GenBank/DDBJ whole genome shotgun (WGS) entry which is preliminary data.</text>
</comment>
<comment type="similarity">
    <text evidence="1">Belongs to the OSBP family.</text>
</comment>